<accession>A0A835LBF8</accession>
<feature type="transmembrane region" description="Helical" evidence="1">
    <location>
        <begin position="65"/>
        <end position="89"/>
    </location>
</feature>
<gene>
    <name evidence="2" type="ORF">HW555_001260</name>
</gene>
<dbReference type="AlphaFoldDB" id="A0A835LBF8"/>
<feature type="transmembrane region" description="Helical" evidence="1">
    <location>
        <begin position="33"/>
        <end position="53"/>
    </location>
</feature>
<feature type="transmembrane region" description="Helical" evidence="1">
    <location>
        <begin position="120"/>
        <end position="140"/>
    </location>
</feature>
<name>A0A835LBF8_SPOEX</name>
<evidence type="ECO:0008006" key="4">
    <source>
        <dbReference type="Google" id="ProtNLM"/>
    </source>
</evidence>
<evidence type="ECO:0000256" key="1">
    <source>
        <dbReference type="SAM" id="Phobius"/>
    </source>
</evidence>
<feature type="non-terminal residue" evidence="2">
    <location>
        <position position="1"/>
    </location>
</feature>
<protein>
    <recommendedName>
        <fullName evidence="4">Gustatory receptor</fullName>
    </recommendedName>
</protein>
<keyword evidence="1" id="KW-0472">Membrane</keyword>
<evidence type="ECO:0000313" key="2">
    <source>
        <dbReference type="EMBL" id="KAF9423451.1"/>
    </source>
</evidence>
<dbReference type="EMBL" id="JACKWZ010000009">
    <property type="protein sequence ID" value="KAF9423451.1"/>
    <property type="molecule type" value="Genomic_DNA"/>
</dbReference>
<keyword evidence="3" id="KW-1185">Reference proteome</keyword>
<evidence type="ECO:0000313" key="3">
    <source>
        <dbReference type="Proteomes" id="UP000648187"/>
    </source>
</evidence>
<feature type="transmembrane region" description="Helical" evidence="1">
    <location>
        <begin position="146"/>
        <end position="168"/>
    </location>
</feature>
<keyword evidence="1" id="KW-1133">Transmembrane helix</keyword>
<sequence>MLLPLNLLLYFMFCPKYCIKNYFIRPNSVTMKCVSFIASLIFMVTYTYTFYLFNQDKYVPRVRHLIEFVVFLHNSFCCVGFALNFMFVITSNKESIKFVVMFQKVHRILNSKTDSKRIAINNWIVVILTLTSYPIYYIVFSHFVPLSMYFIIGCLCISFIDFNVVYAIQIIKMLSNKVKLWNIRVELFEELEGKHGVNYWKKLFQIYVDLMECYKMHNFCYQAPIVYYLIDVSIHSLVYIQAVISMVQDGFENTSALKVMIQKCSSCFDFLNTVDKDVQSLLLPLNTLLYVIFCPKYRIKNDFIRPNNFNIVYAIQIIKMLTNKVKLWNIQVKYCVELEGKHREYCWKKLLFWCTDAAKILCKNVLRLHRASFGKMSLYAMFQVDAELQLGLLMFLTEYTILLKNKVELWDAQVKNLAFDSNVIYATQVMKLLTNKVELWNEQVKCGEELESRYRGEYYDKLFQTYVNILKCYEIHNNCYRAFIMFYAVAVLNHSLVYIQDALMAINEGIESIEEAA</sequence>
<organism evidence="2 3">
    <name type="scientific">Spodoptera exigua</name>
    <name type="common">Beet armyworm</name>
    <name type="synonym">Noctua fulgens</name>
    <dbReference type="NCBI Taxonomy" id="7107"/>
    <lineage>
        <taxon>Eukaryota</taxon>
        <taxon>Metazoa</taxon>
        <taxon>Ecdysozoa</taxon>
        <taxon>Arthropoda</taxon>
        <taxon>Hexapoda</taxon>
        <taxon>Insecta</taxon>
        <taxon>Pterygota</taxon>
        <taxon>Neoptera</taxon>
        <taxon>Endopterygota</taxon>
        <taxon>Lepidoptera</taxon>
        <taxon>Glossata</taxon>
        <taxon>Ditrysia</taxon>
        <taxon>Noctuoidea</taxon>
        <taxon>Noctuidae</taxon>
        <taxon>Amphipyrinae</taxon>
        <taxon>Spodoptera</taxon>
    </lineage>
</organism>
<keyword evidence="1" id="KW-0812">Transmembrane</keyword>
<dbReference type="Proteomes" id="UP000648187">
    <property type="component" value="Unassembled WGS sequence"/>
</dbReference>
<proteinExistence type="predicted"/>
<comment type="caution">
    <text evidence="2">The sequence shown here is derived from an EMBL/GenBank/DDBJ whole genome shotgun (WGS) entry which is preliminary data.</text>
</comment>
<reference evidence="2" key="1">
    <citation type="submission" date="2020-08" db="EMBL/GenBank/DDBJ databases">
        <title>Spodoptera exigua strain:BAW_Kor-Di-RS1 Genome sequencing and assembly.</title>
        <authorList>
            <person name="Kim J."/>
            <person name="Nam H.Y."/>
            <person name="Kwon M."/>
            <person name="Choi J.H."/>
            <person name="Cho S.R."/>
            <person name="Kim G.-H."/>
        </authorList>
    </citation>
    <scope>NUCLEOTIDE SEQUENCE</scope>
    <source>
        <strain evidence="2">BAW_Kor-Di-RS1</strain>
        <tissue evidence="2">Whole-body</tissue>
    </source>
</reference>